<dbReference type="STRING" id="935700.jaqu_17610"/>
<reference evidence="5 6" key="1">
    <citation type="submission" date="2015-02" db="EMBL/GenBank/DDBJ databases">
        <title>Genome Sequence of Jannaschia aquimarina DSM28248, a member of the Roseobacter clade.</title>
        <authorList>
            <person name="Voget S."/>
            <person name="Daniel R."/>
        </authorList>
    </citation>
    <scope>NUCLEOTIDE SEQUENCE [LARGE SCALE GENOMIC DNA]</scope>
    <source>
        <strain evidence="5 6">GSW-M26</strain>
    </source>
</reference>
<dbReference type="PANTHER" id="PTHR43384:SF6">
    <property type="entry name" value="SEPTUM SITE-DETERMINING PROTEIN MIND HOMOLOG, CHLOROPLASTIC"/>
    <property type="match status" value="1"/>
</dbReference>
<dbReference type="RefSeq" id="WP_043918586.1">
    <property type="nucleotide sequence ID" value="NZ_FZPF01000005.1"/>
</dbReference>
<evidence type="ECO:0000313" key="5">
    <source>
        <dbReference type="EMBL" id="KIT16533.1"/>
    </source>
</evidence>
<evidence type="ECO:0000313" key="6">
    <source>
        <dbReference type="Proteomes" id="UP000032232"/>
    </source>
</evidence>
<dbReference type="InterPro" id="IPR027417">
    <property type="entry name" value="P-loop_NTPase"/>
</dbReference>
<gene>
    <name evidence="5" type="ORF">jaqu_17610</name>
</gene>
<dbReference type="PATRIC" id="fig|935700.4.peg.1826"/>
<dbReference type="GO" id="GO:0005829">
    <property type="term" value="C:cytosol"/>
    <property type="evidence" value="ECO:0007669"/>
    <property type="project" value="TreeGrafter"/>
</dbReference>
<dbReference type="InterPro" id="IPR050625">
    <property type="entry name" value="ParA/MinD_ATPase"/>
</dbReference>
<dbReference type="InterPro" id="IPR025669">
    <property type="entry name" value="AAA_dom"/>
</dbReference>
<dbReference type="PANTHER" id="PTHR43384">
    <property type="entry name" value="SEPTUM SITE-DETERMINING PROTEIN MIND HOMOLOG, CHLOROPLASTIC-RELATED"/>
    <property type="match status" value="1"/>
</dbReference>
<sequence length="441" mass="46999">MSAELAIEPEPAPLEAVTVSRDIQEFDLLIEDMEAELGEAWGDLTFSEAAEFLRTDEAREMRFVVVAIDHRDESELTRIAAIIKQSKRIGLQVILVADGLGPMELHELLRAGADDFAPYPLPESALADAVARARSPKMGMSDAMRSATAEAGPPGGQSEAGQAPTSTGGGRGSGSELYAFQSVVGGAGASTIAVNVAWELSTASKSASPSVCLMDFGLQFGSVATYTDVSCKDNIYEILTDTASMDEEAFRQSLQEVNPRLQVFTAPAELLPLDLIGPEDVTALIDLARKCFDVVIIDMPQTLTQWTDTVIGAADRYHLVLPLEVRAAQNAMRLIRLMTGEEIAMDRLGWILNRAPGKTDLQAKGRIQKLGETLEVKFDAVLPDGGKAVTEANDQALPLSTAAARSPLRKELAKLADGLGSSAASAETGSKKKPIFGIKLG</sequence>
<dbReference type="GO" id="GO:0009898">
    <property type="term" value="C:cytoplasmic side of plasma membrane"/>
    <property type="evidence" value="ECO:0007669"/>
    <property type="project" value="TreeGrafter"/>
</dbReference>
<dbReference type="GO" id="GO:0005524">
    <property type="term" value="F:ATP binding"/>
    <property type="evidence" value="ECO:0007669"/>
    <property type="project" value="UniProtKB-KW"/>
</dbReference>
<keyword evidence="1" id="KW-0547">Nucleotide-binding</keyword>
<evidence type="ECO:0000259" key="4">
    <source>
        <dbReference type="Pfam" id="PF13614"/>
    </source>
</evidence>
<evidence type="ECO:0000256" key="2">
    <source>
        <dbReference type="ARBA" id="ARBA00022840"/>
    </source>
</evidence>
<dbReference type="AlphaFoldDB" id="A0A0D1D9G2"/>
<keyword evidence="6" id="KW-1185">Reference proteome</keyword>
<feature type="region of interest" description="Disordered" evidence="3">
    <location>
        <begin position="137"/>
        <end position="172"/>
    </location>
</feature>
<dbReference type="SUPFAM" id="SSF52540">
    <property type="entry name" value="P-loop containing nucleoside triphosphate hydrolases"/>
    <property type="match status" value="1"/>
</dbReference>
<name>A0A0D1D9G2_9RHOB</name>
<feature type="domain" description="AAA" evidence="4">
    <location>
        <begin position="179"/>
        <end position="336"/>
    </location>
</feature>
<proteinExistence type="predicted"/>
<accession>A0A0D1D9G2</accession>
<evidence type="ECO:0000256" key="3">
    <source>
        <dbReference type="SAM" id="MobiDB-lite"/>
    </source>
</evidence>
<dbReference type="OrthoDB" id="8281972at2"/>
<dbReference type="GO" id="GO:0016887">
    <property type="term" value="F:ATP hydrolysis activity"/>
    <property type="evidence" value="ECO:0007669"/>
    <property type="project" value="TreeGrafter"/>
</dbReference>
<evidence type="ECO:0000256" key="1">
    <source>
        <dbReference type="ARBA" id="ARBA00022741"/>
    </source>
</evidence>
<dbReference type="Pfam" id="PF13614">
    <property type="entry name" value="AAA_31"/>
    <property type="match status" value="1"/>
</dbReference>
<protein>
    <submittedName>
        <fullName evidence="5">CobQ/CobB/MinD/ParA nucleotide binding domain protein</fullName>
    </submittedName>
</protein>
<keyword evidence="2" id="KW-0067">ATP-binding</keyword>
<comment type="caution">
    <text evidence="5">The sequence shown here is derived from an EMBL/GenBank/DDBJ whole genome shotgun (WGS) entry which is preliminary data.</text>
</comment>
<dbReference type="EMBL" id="JYFE01000032">
    <property type="protein sequence ID" value="KIT16533.1"/>
    <property type="molecule type" value="Genomic_DNA"/>
</dbReference>
<dbReference type="GO" id="GO:0051782">
    <property type="term" value="P:negative regulation of cell division"/>
    <property type="evidence" value="ECO:0007669"/>
    <property type="project" value="TreeGrafter"/>
</dbReference>
<organism evidence="5 6">
    <name type="scientific">Jannaschia aquimarina</name>
    <dbReference type="NCBI Taxonomy" id="935700"/>
    <lineage>
        <taxon>Bacteria</taxon>
        <taxon>Pseudomonadati</taxon>
        <taxon>Pseudomonadota</taxon>
        <taxon>Alphaproteobacteria</taxon>
        <taxon>Rhodobacterales</taxon>
        <taxon>Roseobacteraceae</taxon>
        <taxon>Jannaschia</taxon>
    </lineage>
</organism>
<dbReference type="Proteomes" id="UP000032232">
    <property type="component" value="Unassembled WGS sequence"/>
</dbReference>
<dbReference type="Gene3D" id="3.40.50.300">
    <property type="entry name" value="P-loop containing nucleotide triphosphate hydrolases"/>
    <property type="match status" value="1"/>
</dbReference>